<reference evidence="3 4" key="3">
    <citation type="submission" date="2008-05" db="EMBL/GenBank/DDBJ databases">
        <authorList>
            <person name="Fulton L."/>
            <person name="Clifton S."/>
            <person name="Fulton B."/>
            <person name="Xu J."/>
            <person name="Minx P."/>
            <person name="Pepin K.H."/>
            <person name="Johnson M."/>
            <person name="Thiruvilangam P."/>
            <person name="Bhonagiri V."/>
            <person name="Nash W.E."/>
            <person name="Mardis E.R."/>
            <person name="Wilson R.K."/>
        </authorList>
    </citation>
    <scope>NUCLEOTIDE SEQUENCE [LARGE SCALE GENOMIC DNA]</scope>
    <source>
        <strain evidence="3 4">ATCC 25827</strain>
    </source>
</reference>
<proteinExistence type="predicted"/>
<dbReference type="GO" id="GO:0005737">
    <property type="term" value="C:cytoplasm"/>
    <property type="evidence" value="ECO:0007669"/>
    <property type="project" value="TreeGrafter"/>
</dbReference>
<accession>A0AA87CSC5</accession>
<reference evidence="4" key="2">
    <citation type="submission" date="2008-04" db="EMBL/GenBank/DDBJ databases">
        <title>Draft genome sequence of Providencia stuartii(ATCC 25827).</title>
        <authorList>
            <person name="Sudarsanam P."/>
            <person name="Ley R."/>
            <person name="Guruge J."/>
            <person name="Turnbaugh P.J."/>
            <person name="Mahowald M."/>
            <person name="Liep D."/>
            <person name="Gordon J."/>
        </authorList>
    </citation>
    <scope>NUCLEOTIDE SEQUENCE [LARGE SCALE GENOMIC DNA]</scope>
    <source>
        <strain evidence="4">ATCC 25827</strain>
    </source>
</reference>
<dbReference type="Proteomes" id="UP000004506">
    <property type="component" value="Unassembled WGS sequence"/>
</dbReference>
<dbReference type="PANTHER" id="PTHR48051:SF1">
    <property type="entry name" value="RAS SUPPRESSOR PROTEIN 1"/>
    <property type="match status" value="1"/>
</dbReference>
<sequence length="536" mass="61117">MTKARFIYNKIMLNKVREMNFFERINISFSDCVKKYHLEFLPSYLEDYYNGRLLRVKESVTLDSLEIDDIDEMGGTIILFEKDLIIENALTQSNVDYGPTVIVKGNVSAKNIAFGGACIIIKGDVTVEQTMIGIYNHGVINITGKVTAEYIISDDHCFSIYDKGSKGIFLGFQDLRYHAKDVLSGKYYDDAEENIKIDKIIEAIKKGNSIKKNGNIVSQVQKAIDKFKASKNAKLNLSNLNLTEIPEEIFQLENIKELDLSNNPLKELSLKGMQTDHLKSINLACCSLTEFPIDILNINQIESIDLSFNTISSLPERLPVLNQLKKLLLSHCNFTEFPCILYQVVNLEYLDLGFQDEETLFLIDKALQSLKVLLLSGNANINITAPQPKLYELNISHCLMDTFPIALTKSTHLTHLDMSYNHKMRWLPDEFSELKKLKKLSFSILYMEESHINILQKLPKLQYIANFLKSDNPFYGNQVAQALLAVKNWNTLVIDSVLEDQTIIDAIVLRENLKKFIMGEYEVDIKEARQCLGVSF</sequence>
<dbReference type="AlphaFoldDB" id="A0AA87CSC5"/>
<evidence type="ECO:0000313" key="3">
    <source>
        <dbReference type="EMBL" id="EDU60781.1"/>
    </source>
</evidence>
<reference evidence="4" key="1">
    <citation type="submission" date="2008-04" db="EMBL/GenBank/DDBJ databases">
        <title>Draft genome sequence of Providencia stuartii (ATCC 25827).</title>
        <authorList>
            <person name="Sudarsanam P."/>
            <person name="Ley R."/>
            <person name="Guruge J."/>
            <person name="Turnbaugh P.J."/>
            <person name="Mahowald M."/>
            <person name="Liep D."/>
            <person name="Gordon J."/>
        </authorList>
    </citation>
    <scope>NUCLEOTIDE SEQUENCE [LARGE SCALE GENOMIC DNA]</scope>
    <source>
        <strain evidence="4">ATCC 25827</strain>
    </source>
</reference>
<dbReference type="SUPFAM" id="SSF52058">
    <property type="entry name" value="L domain-like"/>
    <property type="match status" value="1"/>
</dbReference>
<dbReference type="PANTHER" id="PTHR48051">
    <property type="match status" value="1"/>
</dbReference>
<comment type="caution">
    <text evidence="3">The sequence shown here is derived from an EMBL/GenBank/DDBJ whole genome shotgun (WGS) entry which is preliminary data.</text>
</comment>
<dbReference type="InterPro" id="IPR050216">
    <property type="entry name" value="LRR_domain-containing"/>
</dbReference>
<dbReference type="Pfam" id="PF00560">
    <property type="entry name" value="LRR_1"/>
    <property type="match status" value="2"/>
</dbReference>
<dbReference type="EMBL" id="ABJD02000099">
    <property type="protein sequence ID" value="EDU60781.1"/>
    <property type="molecule type" value="Genomic_DNA"/>
</dbReference>
<dbReference type="Gene3D" id="3.80.10.10">
    <property type="entry name" value="Ribonuclease Inhibitor"/>
    <property type="match status" value="3"/>
</dbReference>
<evidence type="ECO:0000256" key="1">
    <source>
        <dbReference type="ARBA" id="ARBA00022614"/>
    </source>
</evidence>
<keyword evidence="1" id="KW-0433">Leucine-rich repeat</keyword>
<name>A0AA87CSC5_PROST</name>
<dbReference type="InterPro" id="IPR032675">
    <property type="entry name" value="LRR_dom_sf"/>
</dbReference>
<dbReference type="InterPro" id="IPR001611">
    <property type="entry name" value="Leu-rich_rpt"/>
</dbReference>
<organism evidence="3 4">
    <name type="scientific">Providencia stuartii ATCC 25827</name>
    <dbReference type="NCBI Taxonomy" id="471874"/>
    <lineage>
        <taxon>Bacteria</taxon>
        <taxon>Pseudomonadati</taxon>
        <taxon>Pseudomonadota</taxon>
        <taxon>Gammaproteobacteria</taxon>
        <taxon>Enterobacterales</taxon>
        <taxon>Morganellaceae</taxon>
        <taxon>Providencia</taxon>
    </lineage>
</organism>
<evidence type="ECO:0000256" key="2">
    <source>
        <dbReference type="ARBA" id="ARBA00022737"/>
    </source>
</evidence>
<protein>
    <submittedName>
        <fullName evidence="3">Leucine Rich Repeat protein</fullName>
    </submittedName>
</protein>
<gene>
    <name evidence="3" type="ORF">PROSTU_01318</name>
</gene>
<evidence type="ECO:0000313" key="4">
    <source>
        <dbReference type="Proteomes" id="UP000004506"/>
    </source>
</evidence>
<keyword evidence="2" id="KW-0677">Repeat</keyword>